<keyword evidence="10" id="KW-1185">Reference proteome</keyword>
<evidence type="ECO:0000256" key="5">
    <source>
        <dbReference type="PROSITE-ProRule" id="PRU00047"/>
    </source>
</evidence>
<dbReference type="SUPFAM" id="SSF50630">
    <property type="entry name" value="Acid proteases"/>
    <property type="match status" value="1"/>
</dbReference>
<keyword evidence="4" id="KW-0378">Hydrolase</keyword>
<organism evidence="10">
    <name type="scientific">Caenorhabditis remanei</name>
    <name type="common">Caenorhabditis vulgaris</name>
    <dbReference type="NCBI Taxonomy" id="31234"/>
    <lineage>
        <taxon>Eukaryota</taxon>
        <taxon>Metazoa</taxon>
        <taxon>Ecdysozoa</taxon>
        <taxon>Nematoda</taxon>
        <taxon>Chromadorea</taxon>
        <taxon>Rhabditida</taxon>
        <taxon>Rhabditina</taxon>
        <taxon>Rhabditomorpha</taxon>
        <taxon>Rhabditoidea</taxon>
        <taxon>Rhabditidae</taxon>
        <taxon>Peloderinae</taxon>
        <taxon>Caenorhabditis</taxon>
    </lineage>
</organism>
<evidence type="ECO:0000256" key="2">
    <source>
        <dbReference type="ARBA" id="ARBA00022695"/>
    </source>
</evidence>
<keyword evidence="6" id="KW-0175">Coiled coil</keyword>
<feature type="domain" description="CCHC-type" evidence="8">
    <location>
        <begin position="691"/>
        <end position="706"/>
    </location>
</feature>
<dbReference type="SMART" id="SM00343">
    <property type="entry name" value="ZnF_C2HC"/>
    <property type="match status" value="1"/>
</dbReference>
<dbReference type="OrthoDB" id="5860093at2759"/>
<keyword evidence="5" id="KW-0479">Metal-binding</keyword>
<dbReference type="EMBL" id="DS268422">
    <property type="protein sequence ID" value="EFO89835.1"/>
    <property type="molecule type" value="Genomic_DNA"/>
</dbReference>
<keyword evidence="5" id="KW-0863">Zinc-finger</keyword>
<dbReference type="GO" id="GO:0004519">
    <property type="term" value="F:endonuclease activity"/>
    <property type="evidence" value="ECO:0007669"/>
    <property type="project" value="UniProtKB-KW"/>
</dbReference>
<dbReference type="GO" id="GO:0008270">
    <property type="term" value="F:zinc ion binding"/>
    <property type="evidence" value="ECO:0007669"/>
    <property type="project" value="UniProtKB-KW"/>
</dbReference>
<dbReference type="PANTHER" id="PTHR37984:SF5">
    <property type="entry name" value="PROTEIN NYNRIN-LIKE"/>
    <property type="match status" value="1"/>
</dbReference>
<dbReference type="PANTHER" id="PTHR37984">
    <property type="entry name" value="PROTEIN CBG26694"/>
    <property type="match status" value="1"/>
</dbReference>
<keyword evidence="5" id="KW-0862">Zinc</keyword>
<dbReference type="InterPro" id="IPR001878">
    <property type="entry name" value="Znf_CCHC"/>
</dbReference>
<keyword evidence="1" id="KW-0808">Transferase</keyword>
<evidence type="ECO:0000313" key="9">
    <source>
        <dbReference type="EMBL" id="EFO89835.1"/>
    </source>
</evidence>
<dbReference type="Pfam" id="PF00098">
    <property type="entry name" value="zf-CCHC"/>
    <property type="match status" value="1"/>
</dbReference>
<dbReference type="SUPFAM" id="SSF57756">
    <property type="entry name" value="Retrovirus zinc finger-like domains"/>
    <property type="match status" value="1"/>
</dbReference>
<dbReference type="AlphaFoldDB" id="E3M2Q8"/>
<dbReference type="GO" id="GO:0005737">
    <property type="term" value="C:cytoplasm"/>
    <property type="evidence" value="ECO:0007669"/>
    <property type="project" value="UniProtKB-ARBA"/>
</dbReference>
<dbReference type="InParanoid" id="E3M2Q8"/>
<dbReference type="eggNOG" id="KOG1366">
    <property type="taxonomic scope" value="Eukaryota"/>
</dbReference>
<dbReference type="PROSITE" id="PS50158">
    <property type="entry name" value="ZF_CCHC"/>
    <property type="match status" value="1"/>
</dbReference>
<evidence type="ECO:0000256" key="1">
    <source>
        <dbReference type="ARBA" id="ARBA00022679"/>
    </source>
</evidence>
<dbReference type="Gene3D" id="2.40.70.10">
    <property type="entry name" value="Acid Proteases"/>
    <property type="match status" value="1"/>
</dbReference>
<dbReference type="Proteomes" id="UP000008281">
    <property type="component" value="Unassembled WGS sequence"/>
</dbReference>
<feature type="region of interest" description="Disordered" evidence="7">
    <location>
        <begin position="429"/>
        <end position="449"/>
    </location>
</feature>
<name>E3M2Q8_CAERE</name>
<proteinExistence type="predicted"/>
<evidence type="ECO:0000256" key="3">
    <source>
        <dbReference type="ARBA" id="ARBA00022722"/>
    </source>
</evidence>
<evidence type="ECO:0000313" key="10">
    <source>
        <dbReference type="Proteomes" id="UP000008281"/>
    </source>
</evidence>
<evidence type="ECO:0000256" key="4">
    <source>
        <dbReference type="ARBA" id="ARBA00022759"/>
    </source>
</evidence>
<protein>
    <recommendedName>
        <fullName evidence="8">CCHC-type domain-containing protein</fullName>
    </recommendedName>
</protein>
<evidence type="ECO:0000259" key="8">
    <source>
        <dbReference type="PROSITE" id="PS50158"/>
    </source>
</evidence>
<dbReference type="InterPro" id="IPR036875">
    <property type="entry name" value="Znf_CCHC_sf"/>
</dbReference>
<feature type="coiled-coil region" evidence="6">
    <location>
        <begin position="307"/>
        <end position="410"/>
    </location>
</feature>
<reference evidence="9" key="1">
    <citation type="submission" date="2007-07" db="EMBL/GenBank/DDBJ databases">
        <title>PCAP assembly of the Caenorhabditis remanei genome.</title>
        <authorList>
            <consortium name="The Caenorhabditis remanei Sequencing Consortium"/>
            <person name="Wilson R.K."/>
        </authorList>
    </citation>
    <scope>NUCLEOTIDE SEQUENCE [LARGE SCALE GENOMIC DNA]</scope>
    <source>
        <strain evidence="9">PB4641</strain>
    </source>
</reference>
<keyword evidence="3" id="KW-0540">Nuclease</keyword>
<dbReference type="GO" id="GO:0016779">
    <property type="term" value="F:nucleotidyltransferase activity"/>
    <property type="evidence" value="ECO:0007669"/>
    <property type="project" value="UniProtKB-KW"/>
</dbReference>
<dbReference type="STRING" id="31234.E3M2Q8"/>
<dbReference type="Gene3D" id="4.10.60.10">
    <property type="entry name" value="Zinc finger, CCHC-type"/>
    <property type="match status" value="1"/>
</dbReference>
<dbReference type="GO" id="GO:0003676">
    <property type="term" value="F:nucleic acid binding"/>
    <property type="evidence" value="ECO:0007669"/>
    <property type="project" value="InterPro"/>
</dbReference>
<keyword evidence="2" id="KW-0548">Nucleotidyltransferase</keyword>
<keyword evidence="4" id="KW-0255">Endonuclease</keyword>
<gene>
    <name evidence="9" type="ORF">CRE_07474</name>
</gene>
<accession>E3M2Q8</accession>
<sequence length="1058" mass="121760">MRGCSSIVQTTSLFDNGIWSSIVDLGKCDPTNPVPKEIFVESRENGTGYRQDLVLGWEIMAPKFTITATRPYFTRDTEDVILMVDGDGIAHGNVSICLESISEKNNVMRTKEVKVSSKIGDALKIGIPNEWRNDVSVIRVVAKRKIKNGYSNETMLYIPNLSSTTLQSSLINPEEIKSFYRDDEIMNIRVANTGKEMNFVMSDKTSSKQSTLKVDDDRMIVVETQMSVKERRKKVKKFTKLIASIVEVEDETRLQFEELTTKCSETEVDAILEPMRIFHRELLEKFEEIGGDEWPRSVIRVMREFKLESVEELREACAKAAESEEAEWSVGKVNLELQQVQYEMKVLTECWKEEKEMLGEQIREIQREKEMLGEQIRKSQREKEVAEAQVSRLEKALKQLRKTVERQERKPNGLWDEVQGSRSSYEKVVNWDSESTNEGSRKKGGEDAFSRKTLSRSGISEVNEMVQCMNRMLKSSALPEPKTFDGTGEFKEFKRAFLLKYNHVTESDDELVAILEEKFLEGAAKSLFKTLPKRYERSIQSLFEEFEHKLRKRQGDSKIEALNEFEGLEKRSDQKMWEYLVEVEKWSRMAFPEVKQETLSQMRTTKLMKAARADETLHKMLIMKRFELSLEEQYDHLKDIVLQQENEQRRGNCQKSPYSEGWKERPKAENDGEKNVAEKESGENRYWMEQRCFSCGGVGHLARQCPPKPVQSVEVRGKGEGVGIVAVETVMMLGQERKMVIDSGAAVSVMSTGAWDGLKKGCRNWVEVVKRFRKPSFEVIDTSKKKMRIIQQIEVPIQVRDRKAEVVFQIVENDAEIMLLGTNAFESIGVSVEWKQERTDVQQKKGKRDATSSEEKKVFIVGNLGIRVENTKPSGKTAERSKEIAVDTVTEEKKEGMKPKKTVIRESKILITPRIGVKGKSIFEYRKSALNTWKDKFEFANVESIVFLLELTEDEETNQKLGDLVRKLTEEGKEITIIPYKMDCAKSGLVESWKRSWITAGNVKWSDSAASAGEKFKTWEQLLEFLEARTTENMVVAQLRKESVTSEPRKKENKWSHH</sequence>
<evidence type="ECO:0000256" key="7">
    <source>
        <dbReference type="SAM" id="MobiDB-lite"/>
    </source>
</evidence>
<dbReference type="HOGENOM" id="CLU_003116_1_0_1"/>
<feature type="compositionally biased region" description="Basic and acidic residues" evidence="7">
    <location>
        <begin position="661"/>
        <end position="681"/>
    </location>
</feature>
<feature type="compositionally biased region" description="Basic and acidic residues" evidence="7">
    <location>
        <begin position="439"/>
        <end position="449"/>
    </location>
</feature>
<dbReference type="OMA" id="GWEIMAP"/>
<dbReference type="InterPro" id="IPR050951">
    <property type="entry name" value="Retrovirus_Pol_polyprotein"/>
</dbReference>
<evidence type="ECO:0000256" key="6">
    <source>
        <dbReference type="SAM" id="Coils"/>
    </source>
</evidence>
<dbReference type="GO" id="GO:0019899">
    <property type="term" value="F:enzyme binding"/>
    <property type="evidence" value="ECO:0007669"/>
    <property type="project" value="UniProtKB-ARBA"/>
</dbReference>
<feature type="region of interest" description="Disordered" evidence="7">
    <location>
        <begin position="646"/>
        <end position="681"/>
    </location>
</feature>
<dbReference type="InterPro" id="IPR021109">
    <property type="entry name" value="Peptidase_aspartic_dom_sf"/>
</dbReference>